<evidence type="ECO:0000313" key="2">
    <source>
        <dbReference type="EMBL" id="CAD7665155.1"/>
    </source>
</evidence>
<feature type="signal peptide" evidence="1">
    <location>
        <begin position="1"/>
        <end position="21"/>
    </location>
</feature>
<dbReference type="EMBL" id="OC958593">
    <property type="protein sequence ID" value="CAD7665155.1"/>
    <property type="molecule type" value="Genomic_DNA"/>
</dbReference>
<sequence length="109" mass="12482">MRSIMISAIFVIVMVANITDCHQFMTGLPGFPGLGPNSRFPFPSRRDPFSRQEILQKMDRLEHRVNQYLDAAIGFETRRNASDVQVLQGIRSTDVPQFFNILRQKLNAT</sequence>
<keyword evidence="1" id="KW-0732">Signal</keyword>
<name>A0A7R9MSY8_9ACAR</name>
<proteinExistence type="predicted"/>
<dbReference type="Proteomes" id="UP000728032">
    <property type="component" value="Unassembled WGS sequence"/>
</dbReference>
<evidence type="ECO:0000256" key="1">
    <source>
        <dbReference type="SAM" id="SignalP"/>
    </source>
</evidence>
<feature type="non-terminal residue" evidence="2">
    <location>
        <position position="1"/>
    </location>
</feature>
<protein>
    <submittedName>
        <fullName evidence="2">Uncharacterized protein</fullName>
    </submittedName>
</protein>
<feature type="chain" id="PRO_5035592488" evidence="1">
    <location>
        <begin position="22"/>
        <end position="109"/>
    </location>
</feature>
<organism evidence="2">
    <name type="scientific">Oppiella nova</name>
    <dbReference type="NCBI Taxonomy" id="334625"/>
    <lineage>
        <taxon>Eukaryota</taxon>
        <taxon>Metazoa</taxon>
        <taxon>Ecdysozoa</taxon>
        <taxon>Arthropoda</taxon>
        <taxon>Chelicerata</taxon>
        <taxon>Arachnida</taxon>
        <taxon>Acari</taxon>
        <taxon>Acariformes</taxon>
        <taxon>Sarcoptiformes</taxon>
        <taxon>Oribatida</taxon>
        <taxon>Brachypylina</taxon>
        <taxon>Oppioidea</taxon>
        <taxon>Oppiidae</taxon>
        <taxon>Oppiella</taxon>
    </lineage>
</organism>
<evidence type="ECO:0000313" key="3">
    <source>
        <dbReference type="Proteomes" id="UP000728032"/>
    </source>
</evidence>
<gene>
    <name evidence="2" type="ORF">ONB1V03_LOCUS21713</name>
</gene>
<keyword evidence="3" id="KW-1185">Reference proteome</keyword>
<dbReference type="AlphaFoldDB" id="A0A7R9MSY8"/>
<accession>A0A7R9MSY8</accession>
<reference evidence="2" key="1">
    <citation type="submission" date="2020-11" db="EMBL/GenBank/DDBJ databases">
        <authorList>
            <person name="Tran Van P."/>
        </authorList>
    </citation>
    <scope>NUCLEOTIDE SEQUENCE</scope>
</reference>
<dbReference type="EMBL" id="CAJPVJ010043768">
    <property type="protein sequence ID" value="CAG2182292.1"/>
    <property type="molecule type" value="Genomic_DNA"/>
</dbReference>